<dbReference type="CDD" id="cd01286">
    <property type="entry name" value="deoxycytidylate_deaminase"/>
    <property type="match status" value="1"/>
</dbReference>
<keyword evidence="5" id="KW-0378">Hydrolase</keyword>
<dbReference type="EMBL" id="HBIP01034376">
    <property type="protein sequence ID" value="CAE0505912.1"/>
    <property type="molecule type" value="Transcribed_RNA"/>
</dbReference>
<dbReference type="InterPro" id="IPR035105">
    <property type="entry name" value="Deoxycytidylate_deaminase_dom"/>
</dbReference>
<feature type="region of interest" description="Disordered" evidence="9">
    <location>
        <begin position="71"/>
        <end position="92"/>
    </location>
</feature>
<evidence type="ECO:0000256" key="2">
    <source>
        <dbReference type="ARBA" id="ARBA00006576"/>
    </source>
</evidence>
<feature type="region of interest" description="Disordered" evidence="9">
    <location>
        <begin position="250"/>
        <end position="288"/>
    </location>
</feature>
<dbReference type="GO" id="GO:0008270">
    <property type="term" value="F:zinc ion binding"/>
    <property type="evidence" value="ECO:0007669"/>
    <property type="project" value="InterPro"/>
</dbReference>
<accession>A0A7S3R997</accession>
<evidence type="ECO:0000256" key="3">
    <source>
        <dbReference type="ARBA" id="ARBA00022723"/>
    </source>
</evidence>
<reference evidence="11" key="1">
    <citation type="submission" date="2021-01" db="EMBL/GenBank/DDBJ databases">
        <authorList>
            <person name="Corre E."/>
            <person name="Pelletier E."/>
            <person name="Niang G."/>
            <person name="Scheremetjew M."/>
            <person name="Finn R."/>
            <person name="Kale V."/>
            <person name="Holt S."/>
            <person name="Cochrane G."/>
            <person name="Meng A."/>
            <person name="Brown T."/>
            <person name="Cohen L."/>
        </authorList>
    </citation>
    <scope>NUCLEOTIDE SEQUENCE</scope>
    <source>
        <strain evidence="11">CCMP1320</strain>
    </source>
</reference>
<feature type="compositionally biased region" description="Polar residues" evidence="9">
    <location>
        <begin position="73"/>
        <end position="90"/>
    </location>
</feature>
<evidence type="ECO:0000256" key="4">
    <source>
        <dbReference type="ARBA" id="ARBA00022727"/>
    </source>
</evidence>
<dbReference type="InterPro" id="IPR016193">
    <property type="entry name" value="Cytidine_deaminase-like"/>
</dbReference>
<evidence type="ECO:0000256" key="6">
    <source>
        <dbReference type="ARBA" id="ARBA00022833"/>
    </source>
</evidence>
<evidence type="ECO:0000256" key="1">
    <source>
        <dbReference type="ARBA" id="ARBA00001947"/>
    </source>
</evidence>
<dbReference type="InterPro" id="IPR015517">
    <property type="entry name" value="dCMP_deaminase-rel"/>
</dbReference>
<dbReference type="GO" id="GO:0004132">
    <property type="term" value="F:dCMP deaminase activity"/>
    <property type="evidence" value="ECO:0007669"/>
    <property type="project" value="UniProtKB-EC"/>
</dbReference>
<dbReference type="PANTHER" id="PTHR11086">
    <property type="entry name" value="DEOXYCYTIDYLATE DEAMINASE-RELATED"/>
    <property type="match status" value="1"/>
</dbReference>
<keyword evidence="3" id="KW-0479">Metal-binding</keyword>
<comment type="similarity">
    <text evidence="2">Belongs to the cytidine and deoxycytidylate deaminase family.</text>
</comment>
<dbReference type="Pfam" id="PF00383">
    <property type="entry name" value="dCMP_cyt_deam_1"/>
    <property type="match status" value="1"/>
</dbReference>
<evidence type="ECO:0000256" key="5">
    <source>
        <dbReference type="ARBA" id="ARBA00022801"/>
    </source>
</evidence>
<dbReference type="InterPro" id="IPR002125">
    <property type="entry name" value="CMP_dCMP_dom"/>
</dbReference>
<name>A0A7S3R997_DUNTE</name>
<dbReference type="AlphaFoldDB" id="A0A7S3R997"/>
<keyword evidence="6" id="KW-0862">Zinc</keyword>
<dbReference type="PROSITE" id="PS51747">
    <property type="entry name" value="CYT_DCMP_DEAMINASES_2"/>
    <property type="match status" value="1"/>
</dbReference>
<evidence type="ECO:0000256" key="7">
    <source>
        <dbReference type="ARBA" id="ARBA00038938"/>
    </source>
</evidence>
<dbReference type="PANTHER" id="PTHR11086:SF18">
    <property type="entry name" value="DEOXYCYTIDYLATE DEAMINASE"/>
    <property type="match status" value="1"/>
</dbReference>
<dbReference type="EC" id="3.5.4.12" evidence="7"/>
<dbReference type="InterPro" id="IPR016192">
    <property type="entry name" value="APOBEC/CMP_deaminase_Zn-bd"/>
</dbReference>
<dbReference type="Gene3D" id="3.40.140.10">
    <property type="entry name" value="Cytidine Deaminase, domain 2"/>
    <property type="match status" value="1"/>
</dbReference>
<keyword evidence="4" id="KW-0545">Nucleotide biosynthesis</keyword>
<protein>
    <recommendedName>
        <fullName evidence="8">dCMP deaminase</fullName>
        <ecNumber evidence="7">3.5.4.12</ecNumber>
    </recommendedName>
    <alternativeName>
        <fullName evidence="8">dCMP deaminase</fullName>
    </alternativeName>
</protein>
<comment type="cofactor">
    <cofactor evidence="1">
        <name>Zn(2+)</name>
        <dbReference type="ChEBI" id="CHEBI:29105"/>
    </cofactor>
</comment>
<evidence type="ECO:0000256" key="8">
    <source>
        <dbReference type="ARBA" id="ARBA00041763"/>
    </source>
</evidence>
<gene>
    <name evidence="11" type="ORF">DTER00134_LOCUS20985</name>
</gene>
<dbReference type="FunFam" id="3.40.140.10:FF:000021">
    <property type="entry name" value="Deoxycytidylate deaminase"/>
    <property type="match status" value="1"/>
</dbReference>
<evidence type="ECO:0000313" key="11">
    <source>
        <dbReference type="EMBL" id="CAE0505912.1"/>
    </source>
</evidence>
<organism evidence="11">
    <name type="scientific">Dunaliella tertiolecta</name>
    <name type="common">Green alga</name>
    <dbReference type="NCBI Taxonomy" id="3047"/>
    <lineage>
        <taxon>Eukaryota</taxon>
        <taxon>Viridiplantae</taxon>
        <taxon>Chlorophyta</taxon>
        <taxon>core chlorophytes</taxon>
        <taxon>Chlorophyceae</taxon>
        <taxon>CS clade</taxon>
        <taxon>Chlamydomonadales</taxon>
        <taxon>Dunaliellaceae</taxon>
        <taxon>Dunaliella</taxon>
    </lineage>
</organism>
<dbReference type="GO" id="GO:0005737">
    <property type="term" value="C:cytoplasm"/>
    <property type="evidence" value="ECO:0007669"/>
    <property type="project" value="TreeGrafter"/>
</dbReference>
<evidence type="ECO:0000256" key="9">
    <source>
        <dbReference type="SAM" id="MobiDB-lite"/>
    </source>
</evidence>
<sequence>MGAWNAAVPPACLCAAITCCALAFMKPLSKRLARWLIQQIQELEQEHPHGRHGTSCMSPSAALGCNGMAKSIPSPSHRPQGQPASVSKAPTNADGCLKQDAYNPCPRTEYLEWDDYFMALAFLSAQRSKDPSKQVGAVIVGANKVILGIGYNGFPRGCSDKSLPWSKKAWSEDPLDTKYPYVVHAEANALLNKNAASVEGATVYVTMFPCNECAKLLIQAGIREVVFNESKVQPDCGGLTQGCSQHSLTNGTQAAAAPPHRSAVAAGSAGARSAQERRHEAGSAGTSGHKKQAATACYAAGGMEEGAQQGGESGDCGSCGGDSNSACGCSSQDGARKCQQAEGSQNPLPCAHNGAHGAIPCAGTQGAECAAGGESICASSGGGSDMNVVVGVSEHGQGGGKGVKREARGMEKSAMEASYRASLKLLTLAGVQLRQHCLARTVVLSGVDSSA</sequence>
<proteinExistence type="inferred from homology"/>
<feature type="compositionally biased region" description="Low complexity" evidence="9">
    <location>
        <begin position="254"/>
        <end position="273"/>
    </location>
</feature>
<dbReference type="PROSITE" id="PS00903">
    <property type="entry name" value="CYT_DCMP_DEAMINASES_1"/>
    <property type="match status" value="1"/>
</dbReference>
<feature type="domain" description="CMP/dCMP-type deaminase" evidence="10">
    <location>
        <begin position="112"/>
        <end position="247"/>
    </location>
</feature>
<dbReference type="GO" id="GO:0009165">
    <property type="term" value="P:nucleotide biosynthetic process"/>
    <property type="evidence" value="ECO:0007669"/>
    <property type="project" value="UniProtKB-KW"/>
</dbReference>
<evidence type="ECO:0000259" key="10">
    <source>
        <dbReference type="PROSITE" id="PS51747"/>
    </source>
</evidence>
<dbReference type="SUPFAM" id="SSF53927">
    <property type="entry name" value="Cytidine deaminase-like"/>
    <property type="match status" value="1"/>
</dbReference>